<protein>
    <submittedName>
        <fullName evidence="1">Uncharacterized protein</fullName>
    </submittedName>
</protein>
<accession>A0A8J8CGB8</accession>
<dbReference type="EMBL" id="JAACQH010000173">
    <property type="protein sequence ID" value="NCS92073.1"/>
    <property type="molecule type" value="Genomic_DNA"/>
</dbReference>
<evidence type="ECO:0000313" key="1">
    <source>
        <dbReference type="EMBL" id="NCS92073.1"/>
    </source>
</evidence>
<gene>
    <name evidence="1" type="ORF">GW779_06725</name>
</gene>
<evidence type="ECO:0000313" key="2">
    <source>
        <dbReference type="Proteomes" id="UP000738826"/>
    </source>
</evidence>
<sequence>MAYERRDDRRDDRRYEGRERVEYEVIKTDAVNYGNNKFLEIARKKVRGRENENEFVSISKGYFTPDGSKKYKEGLGFPADQNIVDDIIAKLSSVLQ</sequence>
<comment type="caution">
    <text evidence="1">The sequence shown here is derived from an EMBL/GenBank/DDBJ whole genome shotgun (WGS) entry which is preliminary data.</text>
</comment>
<name>A0A8J8CGB8_9ARCH</name>
<dbReference type="Proteomes" id="UP000738826">
    <property type="component" value="Unassembled WGS sequence"/>
</dbReference>
<dbReference type="AlphaFoldDB" id="A0A8J8CGB8"/>
<organism evidence="1 2">
    <name type="scientific">Candidatus Altarchaeum hamiconexum</name>
    <dbReference type="NCBI Taxonomy" id="1803513"/>
    <lineage>
        <taxon>Archaea</taxon>
        <taxon>Candidatus Altarchaeota</taxon>
        <taxon>Candidatus Altiarchaeia</taxon>
        <taxon>Candidatus Altarchaeales</taxon>
        <taxon>Candidatus Altarchaeaceae</taxon>
        <taxon>Candidatus Altarchaeum</taxon>
    </lineage>
</organism>
<proteinExistence type="predicted"/>
<reference evidence="1" key="1">
    <citation type="submission" date="2019-11" db="EMBL/GenBank/DDBJ databases">
        <title>Lipid analysis of CO2-rich subsurface aquifers suggests an autotrophy-based deep biosphere with lysolipids enriched in CPR bacteria.</title>
        <authorList>
            <person name="Probst A.J."/>
            <person name="Elling F.J."/>
            <person name="Castelle C.J."/>
            <person name="Zhu Q."/>
            <person name="Elvert M."/>
            <person name="Birarda G."/>
            <person name="Holman H.-Y."/>
            <person name="Lane K.R."/>
            <person name="Ladd B."/>
            <person name="Ryan M.C."/>
            <person name="Woyke T."/>
            <person name="Hinrichs K.-U."/>
            <person name="Banfield J.F."/>
        </authorList>
    </citation>
    <scope>NUCLEOTIDE SEQUENCE</scope>
    <source>
        <strain evidence="1">CG_2015-04_33_537</strain>
    </source>
</reference>